<organism evidence="1">
    <name type="scientific">Hexamita inflata</name>
    <dbReference type="NCBI Taxonomy" id="28002"/>
    <lineage>
        <taxon>Eukaryota</taxon>
        <taxon>Metamonada</taxon>
        <taxon>Diplomonadida</taxon>
        <taxon>Hexamitidae</taxon>
        <taxon>Hexamitinae</taxon>
        <taxon>Hexamita</taxon>
    </lineage>
</organism>
<evidence type="ECO:0000313" key="3">
    <source>
        <dbReference type="Proteomes" id="UP001642409"/>
    </source>
</evidence>
<protein>
    <submittedName>
        <fullName evidence="2">Hypothetical_protein</fullName>
    </submittedName>
</protein>
<comment type="caution">
    <text evidence="1">The sequence shown here is derived from an EMBL/GenBank/DDBJ whole genome shotgun (WGS) entry which is preliminary data.</text>
</comment>
<dbReference type="EMBL" id="CAXDID020000397">
    <property type="protein sequence ID" value="CAL6087035.1"/>
    <property type="molecule type" value="Genomic_DNA"/>
</dbReference>
<reference evidence="2 3" key="2">
    <citation type="submission" date="2024-07" db="EMBL/GenBank/DDBJ databases">
        <authorList>
            <person name="Akdeniz Z."/>
        </authorList>
    </citation>
    <scope>NUCLEOTIDE SEQUENCE [LARGE SCALE GENOMIC DNA]</scope>
</reference>
<reference evidence="1" key="1">
    <citation type="submission" date="2023-06" db="EMBL/GenBank/DDBJ databases">
        <authorList>
            <person name="Kurt Z."/>
        </authorList>
    </citation>
    <scope>NUCLEOTIDE SEQUENCE</scope>
</reference>
<dbReference type="Proteomes" id="UP001642409">
    <property type="component" value="Unassembled WGS sequence"/>
</dbReference>
<proteinExistence type="predicted"/>
<sequence>MHSNTYSNYFGCEIFIQIFTLQYFEQYITYTKISLQDSPINHNITSFCFSIQNNFINVSLTKFLNPLNKLVKTALNLCARSQSDYSAPVQIVLPNFPIEFVPNFFVRKYILIRFVKQNYKMNISVQVVDQFLELRMCAYNDLWVTLRRIDHKEQQLDILSVSAPNKTGLILSVHVCYVK</sequence>
<evidence type="ECO:0000313" key="1">
    <source>
        <dbReference type="EMBL" id="CAI9977959.1"/>
    </source>
</evidence>
<dbReference type="AlphaFoldDB" id="A0AA86RU60"/>
<dbReference type="EMBL" id="CATOUU010001181">
    <property type="protein sequence ID" value="CAI9977959.1"/>
    <property type="molecule type" value="Genomic_DNA"/>
</dbReference>
<accession>A0AA86RU60</accession>
<name>A0AA86RU60_9EUKA</name>
<gene>
    <name evidence="2" type="ORF">HINF_LOCUS63454</name>
    <name evidence="1" type="ORF">HINF_LOCUS65604</name>
</gene>
<keyword evidence="3" id="KW-1185">Reference proteome</keyword>
<evidence type="ECO:0000313" key="2">
    <source>
        <dbReference type="EMBL" id="CAL6087035.1"/>
    </source>
</evidence>